<feature type="transmembrane region" description="Helical" evidence="9">
    <location>
        <begin position="154"/>
        <end position="176"/>
    </location>
</feature>
<feature type="transmembrane region" description="Helical" evidence="9">
    <location>
        <begin position="12"/>
        <end position="31"/>
    </location>
</feature>
<dbReference type="PANTHER" id="PTHR35011">
    <property type="entry name" value="2,3-DIKETO-L-GULONATE TRAP TRANSPORTER SMALL PERMEASE PROTEIN YIAM"/>
    <property type="match status" value="1"/>
</dbReference>
<evidence type="ECO:0000256" key="8">
    <source>
        <dbReference type="ARBA" id="ARBA00038436"/>
    </source>
</evidence>
<keyword evidence="3" id="KW-1003">Cell membrane</keyword>
<evidence type="ECO:0000256" key="7">
    <source>
        <dbReference type="ARBA" id="ARBA00023136"/>
    </source>
</evidence>
<reference evidence="11 12" key="1">
    <citation type="submission" date="2019-03" db="EMBL/GenBank/DDBJ databases">
        <title>Genomic Encyclopedia of Type Strains, Phase IV (KMG-IV): sequencing the most valuable type-strain genomes for metagenomic binning, comparative biology and taxonomic classification.</title>
        <authorList>
            <person name="Goeker M."/>
        </authorList>
    </citation>
    <scope>NUCLEOTIDE SEQUENCE [LARGE SCALE GENOMIC DNA]</scope>
    <source>
        <strain evidence="11 12">DSM 24830</strain>
    </source>
</reference>
<evidence type="ECO:0000256" key="1">
    <source>
        <dbReference type="ARBA" id="ARBA00004429"/>
    </source>
</evidence>
<dbReference type="GO" id="GO:0005886">
    <property type="term" value="C:plasma membrane"/>
    <property type="evidence" value="ECO:0007669"/>
    <property type="project" value="UniProtKB-SubCell"/>
</dbReference>
<evidence type="ECO:0000256" key="5">
    <source>
        <dbReference type="ARBA" id="ARBA00022692"/>
    </source>
</evidence>
<comment type="caution">
    <text evidence="9">Lacks conserved residue(s) required for the propagation of feature annotation.</text>
</comment>
<feature type="transmembrane region" description="Helical" evidence="9">
    <location>
        <begin position="89"/>
        <end position="112"/>
    </location>
</feature>
<dbReference type="Pfam" id="PF04290">
    <property type="entry name" value="DctQ"/>
    <property type="match status" value="1"/>
</dbReference>
<accession>A0A4R1F4K8</accession>
<comment type="caution">
    <text evidence="11">The sequence shown here is derived from an EMBL/GenBank/DDBJ whole genome shotgun (WGS) entry which is preliminary data.</text>
</comment>
<dbReference type="EMBL" id="SMFQ01000002">
    <property type="protein sequence ID" value="TCJ88290.1"/>
    <property type="molecule type" value="Genomic_DNA"/>
</dbReference>
<evidence type="ECO:0000256" key="3">
    <source>
        <dbReference type="ARBA" id="ARBA00022475"/>
    </source>
</evidence>
<evidence type="ECO:0000256" key="9">
    <source>
        <dbReference type="RuleBase" id="RU369079"/>
    </source>
</evidence>
<name>A0A4R1F4K8_9GAMM</name>
<organism evidence="11 12">
    <name type="scientific">Cocleimonas flava</name>
    <dbReference type="NCBI Taxonomy" id="634765"/>
    <lineage>
        <taxon>Bacteria</taxon>
        <taxon>Pseudomonadati</taxon>
        <taxon>Pseudomonadota</taxon>
        <taxon>Gammaproteobacteria</taxon>
        <taxon>Thiotrichales</taxon>
        <taxon>Thiotrichaceae</taxon>
        <taxon>Cocleimonas</taxon>
    </lineage>
</organism>
<evidence type="ECO:0000259" key="10">
    <source>
        <dbReference type="Pfam" id="PF04290"/>
    </source>
</evidence>
<keyword evidence="7 9" id="KW-0472">Membrane</keyword>
<dbReference type="RefSeq" id="WP_131903999.1">
    <property type="nucleotide sequence ID" value="NZ_BAAAFU010000008.1"/>
</dbReference>
<dbReference type="GO" id="GO:0022857">
    <property type="term" value="F:transmembrane transporter activity"/>
    <property type="evidence" value="ECO:0007669"/>
    <property type="project" value="UniProtKB-UniRule"/>
</dbReference>
<evidence type="ECO:0000256" key="2">
    <source>
        <dbReference type="ARBA" id="ARBA00022448"/>
    </source>
</evidence>
<dbReference type="OrthoDB" id="9795655at2"/>
<comment type="subunit">
    <text evidence="9">The complex comprises the extracytoplasmic solute receptor protein and the two transmembrane proteins.</text>
</comment>
<dbReference type="InterPro" id="IPR055348">
    <property type="entry name" value="DctQ"/>
</dbReference>
<keyword evidence="5 9" id="KW-0812">Transmembrane</keyword>
<evidence type="ECO:0000256" key="4">
    <source>
        <dbReference type="ARBA" id="ARBA00022519"/>
    </source>
</evidence>
<gene>
    <name evidence="11" type="ORF">EV695_0130</name>
</gene>
<evidence type="ECO:0000313" key="12">
    <source>
        <dbReference type="Proteomes" id="UP000294887"/>
    </source>
</evidence>
<keyword evidence="6 9" id="KW-1133">Transmembrane helix</keyword>
<evidence type="ECO:0000313" key="11">
    <source>
        <dbReference type="EMBL" id="TCJ88290.1"/>
    </source>
</evidence>
<protein>
    <recommendedName>
        <fullName evidence="9">TRAP transporter small permease protein</fullName>
    </recommendedName>
</protein>
<keyword evidence="4 9" id="KW-0997">Cell inner membrane</keyword>
<keyword evidence="2 9" id="KW-0813">Transport</keyword>
<proteinExistence type="inferred from homology"/>
<feature type="domain" description="Tripartite ATP-independent periplasmic transporters DctQ component" evidence="10">
    <location>
        <begin position="27"/>
        <end position="178"/>
    </location>
</feature>
<sequence>MLLKTEHYINKLMDIIGIIAGILLILLVLIISYNVIGRYAFSNSSIKLEELAWHFYSGVFLLGIPYALRTGSHVRVDIIFEKLSERKRSLIDIVGTLFFLLPMSILIVYYGWDFMAQSYSYGEHSDSVMGLIKQFLTSGIGEKSQDPGGLLNRFIIKGLIPLSFLFLVLSGISFLINRVNVFIHFSE</sequence>
<dbReference type="PANTHER" id="PTHR35011:SF4">
    <property type="entry name" value="SLL1102 PROTEIN"/>
    <property type="match status" value="1"/>
</dbReference>
<dbReference type="Proteomes" id="UP000294887">
    <property type="component" value="Unassembled WGS sequence"/>
</dbReference>
<comment type="subcellular location">
    <subcellularLocation>
        <location evidence="1 9">Cell inner membrane</location>
        <topology evidence="1 9">Multi-pass membrane protein</topology>
    </subcellularLocation>
</comment>
<keyword evidence="12" id="KW-1185">Reference proteome</keyword>
<dbReference type="AlphaFoldDB" id="A0A4R1F4K8"/>
<comment type="similarity">
    <text evidence="8 9">Belongs to the TRAP transporter small permease family.</text>
</comment>
<dbReference type="InterPro" id="IPR007387">
    <property type="entry name" value="TRAP_DctQ"/>
</dbReference>
<evidence type="ECO:0000256" key="6">
    <source>
        <dbReference type="ARBA" id="ARBA00022989"/>
    </source>
</evidence>
<comment type="function">
    <text evidence="9">Part of the tripartite ATP-independent periplasmic (TRAP) transport system.</text>
</comment>